<gene>
    <name evidence="3" type="ORF">HDF17_002891</name>
</gene>
<name>A0A7Y9PJZ7_9BACT</name>
<proteinExistence type="predicted"/>
<dbReference type="Proteomes" id="UP000589520">
    <property type="component" value="Unassembled WGS sequence"/>
</dbReference>
<dbReference type="AlphaFoldDB" id="A0A7Y9PJZ7"/>
<keyword evidence="1" id="KW-0175">Coiled coil</keyword>
<evidence type="ECO:0000256" key="2">
    <source>
        <dbReference type="SAM" id="MobiDB-lite"/>
    </source>
</evidence>
<accession>A0A7Y9PJZ7</accession>
<keyword evidence="4" id="KW-1185">Reference proteome</keyword>
<organism evidence="3 4">
    <name type="scientific">Granulicella arctica</name>
    <dbReference type="NCBI Taxonomy" id="940613"/>
    <lineage>
        <taxon>Bacteria</taxon>
        <taxon>Pseudomonadati</taxon>
        <taxon>Acidobacteriota</taxon>
        <taxon>Terriglobia</taxon>
        <taxon>Terriglobales</taxon>
        <taxon>Acidobacteriaceae</taxon>
        <taxon>Granulicella</taxon>
    </lineage>
</organism>
<reference evidence="3 4" key="1">
    <citation type="submission" date="2020-07" db="EMBL/GenBank/DDBJ databases">
        <title>Genomic Encyclopedia of Type Strains, Phase IV (KMG-V): Genome sequencing to study the core and pangenomes of soil and plant-associated prokaryotes.</title>
        <authorList>
            <person name="Whitman W."/>
        </authorList>
    </citation>
    <scope>NUCLEOTIDE SEQUENCE [LARGE SCALE GENOMIC DNA]</scope>
    <source>
        <strain evidence="3 4">X4EP2</strain>
    </source>
</reference>
<feature type="region of interest" description="Disordered" evidence="2">
    <location>
        <begin position="154"/>
        <end position="177"/>
    </location>
</feature>
<dbReference type="EMBL" id="JACCCW010000002">
    <property type="protein sequence ID" value="NYF80571.1"/>
    <property type="molecule type" value="Genomic_DNA"/>
</dbReference>
<protein>
    <submittedName>
        <fullName evidence="3">Uncharacterized protein</fullName>
    </submittedName>
</protein>
<comment type="caution">
    <text evidence="3">The sequence shown here is derived from an EMBL/GenBank/DDBJ whole genome shotgun (WGS) entry which is preliminary data.</text>
</comment>
<sequence>MTQPIENSNEIAVLKQTLAEVQAKATARKARITELETQVATLTTNLSASQTELQNITINTPLRTMAESLSVVPDIWIAEFKKHFKVELKDGKLSVLNQDGEPALAKDGKPVEFTRTALVGLVTKSDNAAFRPFDHITTVSLASGGGAIGIPGAGSVQAYPENRATDAPKPTRKLGLR</sequence>
<evidence type="ECO:0000256" key="1">
    <source>
        <dbReference type="SAM" id="Coils"/>
    </source>
</evidence>
<evidence type="ECO:0000313" key="4">
    <source>
        <dbReference type="Proteomes" id="UP000589520"/>
    </source>
</evidence>
<evidence type="ECO:0000313" key="3">
    <source>
        <dbReference type="EMBL" id="NYF80571.1"/>
    </source>
</evidence>
<dbReference type="RefSeq" id="WP_179492066.1">
    <property type="nucleotide sequence ID" value="NZ_JACCCW010000002.1"/>
</dbReference>
<feature type="coiled-coil region" evidence="1">
    <location>
        <begin position="18"/>
        <end position="52"/>
    </location>
</feature>